<dbReference type="STRING" id="640635.SAMN04489806_1437"/>
<evidence type="ECO:0000313" key="8">
    <source>
        <dbReference type="Proteomes" id="UP000199183"/>
    </source>
</evidence>
<dbReference type="InterPro" id="IPR000685">
    <property type="entry name" value="RuBisCO_lsu_C"/>
</dbReference>
<keyword evidence="8" id="KW-1185">Reference proteome</keyword>
<dbReference type="AlphaFoldDB" id="A0A1H4L6B8"/>
<evidence type="ECO:0000256" key="3">
    <source>
        <dbReference type="ARBA" id="ARBA00022842"/>
    </source>
</evidence>
<evidence type="ECO:0000256" key="1">
    <source>
        <dbReference type="ARBA" id="ARBA00001946"/>
    </source>
</evidence>
<reference evidence="7 8" key="1">
    <citation type="submission" date="2016-10" db="EMBL/GenBank/DDBJ databases">
        <authorList>
            <person name="de Groot N.N."/>
        </authorList>
    </citation>
    <scope>NUCLEOTIDE SEQUENCE [LARGE SCALE GENOMIC DNA]</scope>
    <source>
        <strain evidence="7 8">DSM 21799</strain>
    </source>
</reference>
<dbReference type="SUPFAM" id="SSF54966">
    <property type="entry name" value="RuBisCO, large subunit, small (N-terminal) domain"/>
    <property type="match status" value="1"/>
</dbReference>
<dbReference type="SFLD" id="SFLDS00014">
    <property type="entry name" value="RuBisCO"/>
    <property type="match status" value="1"/>
</dbReference>
<dbReference type="InterPro" id="IPR017443">
    <property type="entry name" value="RuBisCO_lsu_fd_N"/>
</dbReference>
<dbReference type="PANTHER" id="PTHR42704">
    <property type="entry name" value="RIBULOSE BISPHOSPHATE CARBOXYLASE"/>
    <property type="match status" value="1"/>
</dbReference>
<evidence type="ECO:0000259" key="5">
    <source>
        <dbReference type="Pfam" id="PF00016"/>
    </source>
</evidence>
<dbReference type="InterPro" id="IPR020878">
    <property type="entry name" value="RuBisCo_large_chain_AS"/>
</dbReference>
<comment type="similarity">
    <text evidence="4">Belongs to the RuBisCO large chain family.</text>
</comment>
<comment type="cofactor">
    <cofactor evidence="1">
        <name>Mg(2+)</name>
        <dbReference type="ChEBI" id="CHEBI:18420"/>
    </cofactor>
</comment>
<gene>
    <name evidence="7" type="ORF">SAMN04489806_1437</name>
</gene>
<feature type="domain" description="Ribulose bisphosphate carboxylase large subunit C-terminal" evidence="5">
    <location>
        <begin position="143"/>
        <end position="421"/>
    </location>
</feature>
<accession>A0A1H4L6B8</accession>
<dbReference type="InterPro" id="IPR036376">
    <property type="entry name" value="RuBisCO_lsu_C_sf"/>
</dbReference>
<dbReference type="GO" id="GO:0015977">
    <property type="term" value="P:carbon fixation"/>
    <property type="evidence" value="ECO:0007669"/>
    <property type="project" value="InterPro"/>
</dbReference>
<evidence type="ECO:0000256" key="2">
    <source>
        <dbReference type="ARBA" id="ARBA00022723"/>
    </source>
</evidence>
<dbReference type="Gene3D" id="3.20.20.110">
    <property type="entry name" value="Ribulose bisphosphate carboxylase, large subunit, C-terminal domain"/>
    <property type="match status" value="1"/>
</dbReference>
<dbReference type="Pfam" id="PF00016">
    <property type="entry name" value="RuBisCO_large"/>
    <property type="match status" value="1"/>
</dbReference>
<dbReference type="SUPFAM" id="SSF51649">
    <property type="entry name" value="RuBisCo, C-terminal domain"/>
    <property type="match status" value="1"/>
</dbReference>
<evidence type="ECO:0000259" key="6">
    <source>
        <dbReference type="Pfam" id="PF02788"/>
    </source>
</evidence>
<dbReference type="GO" id="GO:0016984">
    <property type="term" value="F:ribulose-bisphosphate carboxylase activity"/>
    <property type="evidence" value="ECO:0007669"/>
    <property type="project" value="InterPro"/>
</dbReference>
<name>A0A1H4L6B8_9MICO</name>
<proteinExistence type="inferred from homology"/>
<dbReference type="InterPro" id="IPR036422">
    <property type="entry name" value="RuBisCO_lsu_N_sf"/>
</dbReference>
<dbReference type="PROSITE" id="PS00157">
    <property type="entry name" value="RUBISCO_LARGE"/>
    <property type="match status" value="1"/>
</dbReference>
<evidence type="ECO:0000313" key="7">
    <source>
        <dbReference type="EMBL" id="SEB66243.1"/>
    </source>
</evidence>
<dbReference type="RefSeq" id="WP_218132607.1">
    <property type="nucleotide sequence ID" value="NZ_FNRY01000001.1"/>
</dbReference>
<keyword evidence="3" id="KW-0460">Magnesium</keyword>
<dbReference type="Proteomes" id="UP000199183">
    <property type="component" value="Unassembled WGS sequence"/>
</dbReference>
<dbReference type="SFLD" id="SFLDG00301">
    <property type="entry name" value="RuBisCO-like_proteins"/>
    <property type="match status" value="1"/>
</dbReference>
<dbReference type="Gene3D" id="3.30.70.150">
    <property type="entry name" value="RuBisCO large subunit, N-terminal domain"/>
    <property type="match status" value="1"/>
</dbReference>
<keyword evidence="2" id="KW-0479">Metal-binding</keyword>
<evidence type="ECO:0000256" key="4">
    <source>
        <dbReference type="RuleBase" id="RU003834"/>
    </source>
</evidence>
<dbReference type="InterPro" id="IPR033966">
    <property type="entry name" value="RuBisCO"/>
</dbReference>
<feature type="domain" description="Ribulose bisphosphate carboxylase large subunit ferrodoxin-like N-terminal" evidence="6">
    <location>
        <begin position="7"/>
        <end position="132"/>
    </location>
</feature>
<protein>
    <submittedName>
        <fullName evidence="7">Ribulose-bisphosphate carboxylase large chain</fullName>
    </submittedName>
</protein>
<dbReference type="EMBL" id="FNRY01000001">
    <property type="protein sequence ID" value="SEB66243.1"/>
    <property type="molecule type" value="Genomic_DNA"/>
</dbReference>
<sequence>MTISESEPRDSYIVATYRISSYLPLEKAAEILAGEQSSGTFTRVALESEDLKRRHGAVVSRITVDETPIAPLPGSWRPSPAATLTTGTVEVLFPTINFGPSVASLITTVAGNLYELRELAAVKLLDVELPAALAQHYSGPLRGIPGTRRLMGVDGGAMIGTIVKPSIGLHLEQLTALVRELALAGIDFIKDDELNTDPPFAPLNQRIDAVMRVLNDVADQTGKLTMYAFNVTGDVDSMKMGLERIERQGGTCAMAAIPTIGFSALAELRKSTDLALHGHRAGFGALDRHPGLGMSFRVFQKLARVCGADHLHVGGIDSKFWEDNSAVVSSVRAMQRPLEIGNPMLPVLSSAQTAATAATTHALIQSADILVLAGGGIHAHPGGASAGVSSMRAAWDAVVAGDVPEEVAEPGSPLDIALKAFGH</sequence>
<dbReference type="PANTHER" id="PTHR42704:SF17">
    <property type="entry name" value="RIBULOSE BISPHOSPHATE CARBOXYLASE LARGE CHAIN"/>
    <property type="match status" value="1"/>
</dbReference>
<dbReference type="Pfam" id="PF02788">
    <property type="entry name" value="RuBisCO_large_N"/>
    <property type="match status" value="1"/>
</dbReference>
<dbReference type="GO" id="GO:0000287">
    <property type="term" value="F:magnesium ion binding"/>
    <property type="evidence" value="ECO:0007669"/>
    <property type="project" value="InterPro"/>
</dbReference>
<organism evidence="7 8">
    <name type="scientific">Paramicrobacterium humi</name>
    <dbReference type="NCBI Taxonomy" id="640635"/>
    <lineage>
        <taxon>Bacteria</taxon>
        <taxon>Bacillati</taxon>
        <taxon>Actinomycetota</taxon>
        <taxon>Actinomycetes</taxon>
        <taxon>Micrococcales</taxon>
        <taxon>Microbacteriaceae</taxon>
        <taxon>Paramicrobacterium</taxon>
    </lineage>
</organism>